<evidence type="ECO:0000313" key="2">
    <source>
        <dbReference type="Proteomes" id="UP000239874"/>
    </source>
</evidence>
<dbReference type="OrthoDB" id="3215519at2"/>
<proteinExistence type="predicted"/>
<accession>A0A2S6AMX9</accession>
<dbReference type="Gene3D" id="3.30.70.20">
    <property type="match status" value="1"/>
</dbReference>
<protein>
    <submittedName>
        <fullName evidence="1">Ferredoxin</fullName>
    </submittedName>
</protein>
<evidence type="ECO:0000313" key="1">
    <source>
        <dbReference type="EMBL" id="PPJ36572.1"/>
    </source>
</evidence>
<dbReference type="Pfam" id="PF13370">
    <property type="entry name" value="Fer4_13"/>
    <property type="match status" value="1"/>
</dbReference>
<dbReference type="SUPFAM" id="SSF54862">
    <property type="entry name" value="4Fe-4S ferredoxins"/>
    <property type="match status" value="1"/>
</dbReference>
<organism evidence="1 2">
    <name type="scientific">Nocardia nova</name>
    <dbReference type="NCBI Taxonomy" id="37330"/>
    <lineage>
        <taxon>Bacteria</taxon>
        <taxon>Bacillati</taxon>
        <taxon>Actinomycetota</taxon>
        <taxon>Actinomycetes</taxon>
        <taxon>Mycobacteriales</taxon>
        <taxon>Nocardiaceae</taxon>
        <taxon>Nocardia</taxon>
    </lineage>
</organism>
<dbReference type="Proteomes" id="UP000239874">
    <property type="component" value="Unassembled WGS sequence"/>
</dbReference>
<name>A0A2S6AMX9_9NOCA</name>
<dbReference type="EMBL" id="PSZC01000013">
    <property type="protein sequence ID" value="PPJ36572.1"/>
    <property type="molecule type" value="Genomic_DNA"/>
</dbReference>
<sequence length="58" mass="6337">MKLAIDTTECSGHARCYAVAPEVFDIDDLGYTVPVDRDVTEPLDENIAACPERAIAVR</sequence>
<gene>
    <name evidence="1" type="ORF">C5E45_19340</name>
</gene>
<comment type="caution">
    <text evidence="1">The sequence shown here is derived from an EMBL/GenBank/DDBJ whole genome shotgun (WGS) entry which is preliminary data.</text>
</comment>
<dbReference type="AlphaFoldDB" id="A0A2S6AMX9"/>
<dbReference type="RefSeq" id="WP_104377180.1">
    <property type="nucleotide sequence ID" value="NZ_PSZC01000013.1"/>
</dbReference>
<reference evidence="1 2" key="1">
    <citation type="submission" date="2018-02" db="EMBL/GenBank/DDBJ databases">
        <title>8 Nocardia nova and 1 Nocardia cyriacigeorgica strain used for evolution to TMP-SMX.</title>
        <authorList>
            <person name="Mehta H."/>
            <person name="Weng J."/>
            <person name="Shamoo Y."/>
        </authorList>
    </citation>
    <scope>NUCLEOTIDE SEQUENCE [LARGE SCALE GENOMIC DNA]</scope>
    <source>
        <strain evidence="1 2">MDA3139</strain>
    </source>
</reference>